<evidence type="ECO:0000313" key="2">
    <source>
        <dbReference type="EMBL" id="SEK18171.1"/>
    </source>
</evidence>
<keyword evidence="3" id="KW-1185">Reference proteome</keyword>
<evidence type="ECO:0000313" key="3">
    <source>
        <dbReference type="Proteomes" id="UP000198916"/>
    </source>
</evidence>
<dbReference type="AlphaFoldDB" id="A0A1H7EWD5"/>
<dbReference type="OrthoDB" id="2989979at2"/>
<dbReference type="PROSITE" id="PS51257">
    <property type="entry name" value="PROKAR_LIPOPROTEIN"/>
    <property type="match status" value="1"/>
</dbReference>
<gene>
    <name evidence="2" type="ORF">SAMN05421740_10175</name>
</gene>
<proteinExistence type="predicted"/>
<accession>A0A1H7EWD5</accession>
<dbReference type="STRING" id="332977.SAMN05421740_10175"/>
<dbReference type="EMBL" id="FNZR01000001">
    <property type="protein sequence ID" value="SEK18171.1"/>
    <property type="molecule type" value="Genomic_DNA"/>
</dbReference>
<organism evidence="2 3">
    <name type="scientific">Parapedobacter koreensis</name>
    <dbReference type="NCBI Taxonomy" id="332977"/>
    <lineage>
        <taxon>Bacteria</taxon>
        <taxon>Pseudomonadati</taxon>
        <taxon>Bacteroidota</taxon>
        <taxon>Sphingobacteriia</taxon>
        <taxon>Sphingobacteriales</taxon>
        <taxon>Sphingobacteriaceae</taxon>
        <taxon>Parapedobacter</taxon>
    </lineage>
</organism>
<dbReference type="RefSeq" id="WP_143053748.1">
    <property type="nucleotide sequence ID" value="NZ_FNZR01000001.1"/>
</dbReference>
<sequence length="201" mass="22128">MNRSILMLLCSVSLMASCNNVSQSGDERTKKLSSMTHDTENPTSIFLTLLDKTVNATTISYVAKGIYKNDTVGLLIEVDKDIPAGINADGSVNEAAGFKKGAIKFIKSGAESDRFVAALGELWQVNDVAAMKSAIEPLVFSSNKKAFNEDKPSTNNFKLFFDEEAPIPGELFFTLDTYKHLVQFQEKNAQYRSQIVHAFAE</sequence>
<protein>
    <submittedName>
        <fullName evidence="2">Uncharacterized protein</fullName>
    </submittedName>
</protein>
<reference evidence="3" key="1">
    <citation type="submission" date="2016-10" db="EMBL/GenBank/DDBJ databases">
        <authorList>
            <person name="Varghese N."/>
            <person name="Submissions S."/>
        </authorList>
    </citation>
    <scope>NUCLEOTIDE SEQUENCE [LARGE SCALE GENOMIC DNA]</scope>
    <source>
        <strain evidence="3">Jip14</strain>
    </source>
</reference>
<dbReference type="Proteomes" id="UP000198916">
    <property type="component" value="Unassembled WGS sequence"/>
</dbReference>
<keyword evidence="1" id="KW-0732">Signal</keyword>
<feature type="chain" id="PRO_5011720314" evidence="1">
    <location>
        <begin position="17"/>
        <end position="201"/>
    </location>
</feature>
<feature type="signal peptide" evidence="1">
    <location>
        <begin position="1"/>
        <end position="16"/>
    </location>
</feature>
<evidence type="ECO:0000256" key="1">
    <source>
        <dbReference type="SAM" id="SignalP"/>
    </source>
</evidence>
<name>A0A1H7EWD5_9SPHI</name>